<proteinExistence type="predicted"/>
<name>A0ABD3QNZ9_9STRA</name>
<protein>
    <recommendedName>
        <fullName evidence="5">Secreted protein</fullName>
    </recommendedName>
</protein>
<evidence type="ECO:0000256" key="2">
    <source>
        <dbReference type="SAM" id="SignalP"/>
    </source>
</evidence>
<feature type="region of interest" description="Disordered" evidence="1">
    <location>
        <begin position="75"/>
        <end position="96"/>
    </location>
</feature>
<evidence type="ECO:0000256" key="1">
    <source>
        <dbReference type="SAM" id="MobiDB-lite"/>
    </source>
</evidence>
<dbReference type="Proteomes" id="UP001516023">
    <property type="component" value="Unassembled WGS sequence"/>
</dbReference>
<dbReference type="AlphaFoldDB" id="A0ABD3QNZ9"/>
<feature type="chain" id="PRO_5044882035" description="Secreted protein" evidence="2">
    <location>
        <begin position="20"/>
        <end position="96"/>
    </location>
</feature>
<accession>A0ABD3QNZ9</accession>
<sequence>MTFSILISLWPFYASISTASRSNPTHNMEPLRHRIFSEAWQIAGTSSQDPLCLLVCSAADTKNYISYNTTAKQVRDGQPQTAASEDRMTSEWRNLY</sequence>
<comment type="caution">
    <text evidence="3">The sequence shown here is derived from an EMBL/GenBank/DDBJ whole genome shotgun (WGS) entry which is preliminary data.</text>
</comment>
<evidence type="ECO:0000313" key="3">
    <source>
        <dbReference type="EMBL" id="KAL3801351.1"/>
    </source>
</evidence>
<organism evidence="3 4">
    <name type="scientific">Cyclotella cryptica</name>
    <dbReference type="NCBI Taxonomy" id="29204"/>
    <lineage>
        <taxon>Eukaryota</taxon>
        <taxon>Sar</taxon>
        <taxon>Stramenopiles</taxon>
        <taxon>Ochrophyta</taxon>
        <taxon>Bacillariophyta</taxon>
        <taxon>Coscinodiscophyceae</taxon>
        <taxon>Thalassiosirophycidae</taxon>
        <taxon>Stephanodiscales</taxon>
        <taxon>Stephanodiscaceae</taxon>
        <taxon>Cyclotella</taxon>
    </lineage>
</organism>
<feature type="signal peptide" evidence="2">
    <location>
        <begin position="1"/>
        <end position="19"/>
    </location>
</feature>
<evidence type="ECO:0008006" key="5">
    <source>
        <dbReference type="Google" id="ProtNLM"/>
    </source>
</evidence>
<keyword evidence="2" id="KW-0732">Signal</keyword>
<keyword evidence="4" id="KW-1185">Reference proteome</keyword>
<gene>
    <name evidence="3" type="ORF">HJC23_006961</name>
</gene>
<reference evidence="3 4" key="1">
    <citation type="journal article" date="2020" name="G3 (Bethesda)">
        <title>Improved Reference Genome for Cyclotella cryptica CCMP332, a Model for Cell Wall Morphogenesis, Salinity Adaptation, and Lipid Production in Diatoms (Bacillariophyta).</title>
        <authorList>
            <person name="Roberts W.R."/>
            <person name="Downey K.M."/>
            <person name="Ruck E.C."/>
            <person name="Traller J.C."/>
            <person name="Alverson A.J."/>
        </authorList>
    </citation>
    <scope>NUCLEOTIDE SEQUENCE [LARGE SCALE GENOMIC DNA]</scope>
    <source>
        <strain evidence="3 4">CCMP332</strain>
    </source>
</reference>
<evidence type="ECO:0000313" key="4">
    <source>
        <dbReference type="Proteomes" id="UP001516023"/>
    </source>
</evidence>
<dbReference type="EMBL" id="JABMIG020000027">
    <property type="protein sequence ID" value="KAL3801351.1"/>
    <property type="molecule type" value="Genomic_DNA"/>
</dbReference>